<dbReference type="PANTHER" id="PTHR30576">
    <property type="entry name" value="COLANIC BIOSYNTHESIS UDP-GLUCOSE LIPID CARRIER TRANSFERASE"/>
    <property type="match status" value="1"/>
</dbReference>
<keyword evidence="6" id="KW-1185">Reference proteome</keyword>
<dbReference type="EMBL" id="CP076361">
    <property type="protein sequence ID" value="QWK89204.1"/>
    <property type="molecule type" value="Genomic_DNA"/>
</dbReference>
<keyword evidence="3" id="KW-1133">Transmembrane helix</keyword>
<name>A0A975P3X3_9RHOB</name>
<dbReference type="InterPro" id="IPR003362">
    <property type="entry name" value="Bact_transf"/>
</dbReference>
<dbReference type="PANTHER" id="PTHR30576:SF20">
    <property type="entry name" value="QUINOVOSAMINEPHOSPHOTRANSFERAE-RELATED"/>
    <property type="match status" value="1"/>
</dbReference>
<evidence type="ECO:0000256" key="2">
    <source>
        <dbReference type="ARBA" id="ARBA00023169"/>
    </source>
</evidence>
<accession>A0A975P3X3</accession>
<reference evidence="5" key="1">
    <citation type="submission" date="2021-06" db="EMBL/GenBank/DDBJ databases">
        <title>Direct submission.</title>
        <authorList>
            <person name="Lee C.-S."/>
            <person name="Jin L."/>
        </authorList>
    </citation>
    <scope>NUCLEOTIDE SEQUENCE</scope>
    <source>
        <strain evidence="5">Con5</strain>
    </source>
</reference>
<comment type="similarity">
    <text evidence="1">Belongs to the bacterial sugar transferase family.</text>
</comment>
<dbReference type="GO" id="GO:0016780">
    <property type="term" value="F:phosphotransferase activity, for other substituted phosphate groups"/>
    <property type="evidence" value="ECO:0007669"/>
    <property type="project" value="TreeGrafter"/>
</dbReference>
<sequence>MTWQKRLFDLTIALLLAAALLPPFAVLLIFLLLKEGRPIFYVAERMKAPGVPFHLWKLRTMTVVREDSGVSGGDKAARITPVGRFLRRARLDEIPQLWNVIRGDMSFVGPRPPLRLYVERFPALYAEVLKSRPGITGLATLHFHAHEEWLLRQCRDAAETDAVYARRCVPQKAALDLMYQRSQSLCFDLRLIAQTGFGVLLKRLFKK</sequence>
<dbReference type="GO" id="GO:0000271">
    <property type="term" value="P:polysaccharide biosynthetic process"/>
    <property type="evidence" value="ECO:0007669"/>
    <property type="project" value="UniProtKB-KW"/>
</dbReference>
<proteinExistence type="inferred from homology"/>
<dbReference type="KEGG" id="gfu:KM031_09985"/>
<evidence type="ECO:0000256" key="1">
    <source>
        <dbReference type="ARBA" id="ARBA00006464"/>
    </source>
</evidence>
<dbReference type="AlphaFoldDB" id="A0A975P3X3"/>
<gene>
    <name evidence="5" type="ORF">KM031_09985</name>
</gene>
<organism evidence="5 6">
    <name type="scientific">Gemmobacter fulvus</name>
    <dbReference type="NCBI Taxonomy" id="2840474"/>
    <lineage>
        <taxon>Bacteria</taxon>
        <taxon>Pseudomonadati</taxon>
        <taxon>Pseudomonadota</taxon>
        <taxon>Alphaproteobacteria</taxon>
        <taxon>Rhodobacterales</taxon>
        <taxon>Paracoccaceae</taxon>
        <taxon>Gemmobacter</taxon>
    </lineage>
</organism>
<feature type="transmembrane region" description="Helical" evidence="3">
    <location>
        <begin position="12"/>
        <end position="33"/>
    </location>
</feature>
<keyword evidence="3" id="KW-0812">Transmembrane</keyword>
<dbReference type="Pfam" id="PF02397">
    <property type="entry name" value="Bac_transf"/>
    <property type="match status" value="1"/>
</dbReference>
<dbReference type="Proteomes" id="UP000679352">
    <property type="component" value="Chromosome"/>
</dbReference>
<evidence type="ECO:0000313" key="5">
    <source>
        <dbReference type="EMBL" id="QWK89204.1"/>
    </source>
</evidence>
<protein>
    <submittedName>
        <fullName evidence="5">Sugar transferase</fullName>
    </submittedName>
</protein>
<keyword evidence="2" id="KW-0270">Exopolysaccharide synthesis</keyword>
<evidence type="ECO:0000259" key="4">
    <source>
        <dbReference type="Pfam" id="PF02397"/>
    </source>
</evidence>
<feature type="domain" description="Bacterial sugar transferase" evidence="4">
    <location>
        <begin position="5"/>
        <end position="199"/>
    </location>
</feature>
<evidence type="ECO:0000256" key="3">
    <source>
        <dbReference type="SAM" id="Phobius"/>
    </source>
</evidence>
<keyword evidence="3" id="KW-0472">Membrane</keyword>
<keyword evidence="5" id="KW-0808">Transferase</keyword>
<evidence type="ECO:0000313" key="6">
    <source>
        <dbReference type="Proteomes" id="UP000679352"/>
    </source>
</evidence>
<dbReference type="RefSeq" id="WP_215505783.1">
    <property type="nucleotide sequence ID" value="NZ_CP076361.1"/>
</dbReference>